<dbReference type="GO" id="GO:0043162">
    <property type="term" value="P:ubiquitin-dependent protein catabolic process via the multivesicular body sorting pathway"/>
    <property type="evidence" value="ECO:0007669"/>
    <property type="project" value="TreeGrafter"/>
</dbReference>
<accession>A0A8H3YEG0</accession>
<feature type="compositionally biased region" description="Gly residues" evidence="8">
    <location>
        <begin position="157"/>
        <end position="166"/>
    </location>
</feature>
<sequence>MSSRLLADYPSLATYTEDQLKDLLTQDDYLDAFLYSLPQVQGVLERQQELSRANDELAKRNLALQNELIALRAATASAYSTAQHLQDRWKEIEQKQAGLYSKYRPSFLHLRLRHATSDQDTLTESLAANFIESTASVNGTRGPSRTDSPAAGMAVSQGGGSQGALGRGREDFVGAGMGDAQPVSLEDFIRTFKAARKVYHKRAIWCERWSRGEVAWRED</sequence>
<keyword evidence="7" id="KW-0175">Coiled coil</keyword>
<feature type="domain" description="VPS37 C-terminal" evidence="9">
    <location>
        <begin position="86"/>
        <end position="219"/>
    </location>
</feature>
<dbReference type="GO" id="GO:0006623">
    <property type="term" value="P:protein targeting to vacuole"/>
    <property type="evidence" value="ECO:0007669"/>
    <property type="project" value="TreeGrafter"/>
</dbReference>
<evidence type="ECO:0000256" key="2">
    <source>
        <dbReference type="ARBA" id="ARBA00007617"/>
    </source>
</evidence>
<keyword evidence="3 6" id="KW-0813">Transport</keyword>
<dbReference type="PROSITE" id="PS51314">
    <property type="entry name" value="VPS37_C"/>
    <property type="match status" value="1"/>
</dbReference>
<evidence type="ECO:0000256" key="1">
    <source>
        <dbReference type="ARBA" id="ARBA00004177"/>
    </source>
</evidence>
<comment type="similarity">
    <text evidence="2">Belongs to the VPS37 family.</text>
</comment>
<keyword evidence="5 6" id="KW-0653">Protein transport</keyword>
<feature type="region of interest" description="Disordered" evidence="8">
    <location>
        <begin position="137"/>
        <end position="166"/>
    </location>
</feature>
<gene>
    <name evidence="10" type="ORF">NliqN6_2630</name>
</gene>
<comment type="subcellular location">
    <subcellularLocation>
        <location evidence="1">Endosome</location>
    </subcellularLocation>
</comment>
<dbReference type="GO" id="GO:0006612">
    <property type="term" value="P:protein targeting to membrane"/>
    <property type="evidence" value="ECO:0007669"/>
    <property type="project" value="TreeGrafter"/>
</dbReference>
<dbReference type="EMBL" id="BLZA01000017">
    <property type="protein sequence ID" value="GHJ86228.1"/>
    <property type="molecule type" value="Genomic_DNA"/>
</dbReference>
<dbReference type="Pfam" id="PF07200">
    <property type="entry name" value="Mod_r"/>
    <property type="match status" value="1"/>
</dbReference>
<feature type="compositionally biased region" description="Polar residues" evidence="8">
    <location>
        <begin position="137"/>
        <end position="147"/>
    </location>
</feature>
<keyword evidence="4" id="KW-0967">Endosome</keyword>
<evidence type="ECO:0000259" key="9">
    <source>
        <dbReference type="PROSITE" id="PS51314"/>
    </source>
</evidence>
<dbReference type="Proteomes" id="UP000620104">
    <property type="component" value="Unassembled WGS sequence"/>
</dbReference>
<evidence type="ECO:0000256" key="3">
    <source>
        <dbReference type="ARBA" id="ARBA00022448"/>
    </source>
</evidence>
<dbReference type="PANTHER" id="PTHR13678:SF2">
    <property type="entry name" value="VACUOLAR PROTEIN SORTING-ASSOCIATED PROTEIN 37A"/>
    <property type="match status" value="1"/>
</dbReference>
<dbReference type="GO" id="GO:0000813">
    <property type="term" value="C:ESCRT I complex"/>
    <property type="evidence" value="ECO:0007669"/>
    <property type="project" value="TreeGrafter"/>
</dbReference>
<evidence type="ECO:0000256" key="4">
    <source>
        <dbReference type="ARBA" id="ARBA00022753"/>
    </source>
</evidence>
<reference evidence="10" key="1">
    <citation type="submission" date="2020-07" db="EMBL/GenBank/DDBJ databases">
        <title>Draft Genome Sequence of a Deep-Sea Yeast, Naganishia (Cryptococcus) liquefaciens strain N6.</title>
        <authorList>
            <person name="Han Y.W."/>
            <person name="Kajitani R."/>
            <person name="Morimoto H."/>
            <person name="Parhat M."/>
            <person name="Tsubouchi H."/>
            <person name="Bakenova O."/>
            <person name="Ogata M."/>
            <person name="Argunhan B."/>
            <person name="Aoki R."/>
            <person name="Kajiwara S."/>
            <person name="Itoh T."/>
            <person name="Iwasaki H."/>
        </authorList>
    </citation>
    <scope>NUCLEOTIDE SEQUENCE</scope>
    <source>
        <strain evidence="10">N6</strain>
    </source>
</reference>
<organism evidence="10 11">
    <name type="scientific">Naganishia liquefaciens</name>
    <dbReference type="NCBI Taxonomy" id="104408"/>
    <lineage>
        <taxon>Eukaryota</taxon>
        <taxon>Fungi</taxon>
        <taxon>Dikarya</taxon>
        <taxon>Basidiomycota</taxon>
        <taxon>Agaricomycotina</taxon>
        <taxon>Tremellomycetes</taxon>
        <taxon>Filobasidiales</taxon>
        <taxon>Filobasidiaceae</taxon>
        <taxon>Naganishia</taxon>
    </lineage>
</organism>
<protein>
    <recommendedName>
        <fullName evidence="9">VPS37 C-terminal domain-containing protein</fullName>
    </recommendedName>
</protein>
<evidence type="ECO:0000313" key="11">
    <source>
        <dbReference type="Proteomes" id="UP000620104"/>
    </source>
</evidence>
<dbReference type="InterPro" id="IPR009851">
    <property type="entry name" value="Mod_r"/>
</dbReference>
<proteinExistence type="inferred from homology"/>
<dbReference type="AlphaFoldDB" id="A0A8H3YEG0"/>
<comment type="caution">
    <text evidence="10">The sequence shown here is derived from an EMBL/GenBank/DDBJ whole genome shotgun (WGS) entry which is preliminary data.</text>
</comment>
<dbReference type="PANTHER" id="PTHR13678">
    <property type="entry name" value="VACUOLAR PROTEIN SORTING-ASSOCIATED PROTEIN 37"/>
    <property type="match status" value="1"/>
</dbReference>
<keyword evidence="11" id="KW-1185">Reference proteome</keyword>
<evidence type="ECO:0000256" key="8">
    <source>
        <dbReference type="SAM" id="MobiDB-lite"/>
    </source>
</evidence>
<evidence type="ECO:0000256" key="6">
    <source>
        <dbReference type="PROSITE-ProRule" id="PRU00646"/>
    </source>
</evidence>
<evidence type="ECO:0000256" key="7">
    <source>
        <dbReference type="SAM" id="Coils"/>
    </source>
</evidence>
<evidence type="ECO:0000256" key="5">
    <source>
        <dbReference type="ARBA" id="ARBA00022927"/>
    </source>
</evidence>
<name>A0A8H3YEG0_9TREE</name>
<evidence type="ECO:0000313" key="10">
    <source>
        <dbReference type="EMBL" id="GHJ86228.1"/>
    </source>
</evidence>
<dbReference type="OrthoDB" id="10260857at2759"/>
<feature type="coiled-coil region" evidence="7">
    <location>
        <begin position="47"/>
        <end position="74"/>
    </location>
</feature>